<dbReference type="AlphaFoldDB" id="A0A5M8FT07"/>
<comment type="cofactor">
    <cofactor evidence="1">
        <name>Mn(2+)</name>
        <dbReference type="ChEBI" id="CHEBI:29035"/>
    </cofactor>
</comment>
<evidence type="ECO:0000256" key="7">
    <source>
        <dbReference type="ARBA" id="ARBA00022490"/>
    </source>
</evidence>
<feature type="binding site" evidence="20">
    <location>
        <position position="268"/>
    </location>
    <ligand>
        <name>Mg(2+)</name>
        <dbReference type="ChEBI" id="CHEBI:18420"/>
        <label>2</label>
    </ligand>
</feature>
<dbReference type="PROSITE" id="PS00843">
    <property type="entry name" value="DALA_DALA_LIGASE_1"/>
    <property type="match status" value="1"/>
</dbReference>
<dbReference type="Gene3D" id="3.40.50.20">
    <property type="match status" value="1"/>
</dbReference>
<proteinExistence type="inferred from homology"/>
<gene>
    <name evidence="18" type="primary">ddl</name>
    <name evidence="23" type="ORF">F2Q65_04385</name>
</gene>
<dbReference type="SUPFAM" id="SSF52440">
    <property type="entry name" value="PreATP-grasp domain"/>
    <property type="match status" value="1"/>
</dbReference>
<dbReference type="Pfam" id="PF07478">
    <property type="entry name" value="Dala_Dala_lig_C"/>
    <property type="match status" value="1"/>
</dbReference>
<dbReference type="Pfam" id="PF01820">
    <property type="entry name" value="Dala_Dala_lig_N"/>
    <property type="match status" value="1"/>
</dbReference>
<evidence type="ECO:0000256" key="20">
    <source>
        <dbReference type="PIRSR" id="PIRSR039102-3"/>
    </source>
</evidence>
<evidence type="ECO:0000259" key="22">
    <source>
        <dbReference type="PROSITE" id="PS50975"/>
    </source>
</evidence>
<feature type="active site" evidence="19">
    <location>
        <position position="148"/>
    </location>
</feature>
<feature type="binding site" evidence="20">
    <location>
        <position position="255"/>
    </location>
    <ligand>
        <name>Mg(2+)</name>
        <dbReference type="ChEBI" id="CHEBI:18420"/>
        <label>1</label>
    </ligand>
</feature>
<dbReference type="InterPro" id="IPR013815">
    <property type="entry name" value="ATP_grasp_subdomain_1"/>
</dbReference>
<comment type="cofactor">
    <cofactor evidence="20">
        <name>Mg(2+)</name>
        <dbReference type="ChEBI" id="CHEBI:18420"/>
    </cofactor>
    <cofactor evidence="20">
        <name>Mn(2+)</name>
        <dbReference type="ChEBI" id="CHEBI:29035"/>
    </cofactor>
    <text evidence="20">Binds 2 magnesium or manganese ions per subunit.</text>
</comment>
<sequence>MKLDPNAFGKVALLMGGQAAERAISLKSGHAVLAALTRLGIDVHPIDPGADLLEVLHREGFQRAFIILHGRGGEDGQVQGALETIGLPYTGSGVLGSAIGMDKYRSKLIWHGAGLSTPEFALLYGSADLPRAQALGFPLMIKPANEGSSIGMARADDADSLASAWAEAARYDEAVLAERWVQGPEYTCAILQGEALPLIRLETPHAFYDFDAKYQADSTRYLCPCGLEPAHERALQALCLRAFDLVGGSGWGRVDLMLDADGTAQLLEVNTVPGMTDHSLVPMAAKAAGIDFDTLCGRILQTSLRPSPRGSEPR</sequence>
<dbReference type="NCBIfam" id="TIGR01205">
    <property type="entry name" value="D_ala_D_alaTIGR"/>
    <property type="match status" value="1"/>
</dbReference>
<dbReference type="EMBL" id="VWXX01000004">
    <property type="protein sequence ID" value="KAA6186622.1"/>
    <property type="molecule type" value="Genomic_DNA"/>
</dbReference>
<dbReference type="RefSeq" id="WP_150090827.1">
    <property type="nucleotide sequence ID" value="NZ_JBFUOH010000052.1"/>
</dbReference>
<reference evidence="23 24" key="1">
    <citation type="submission" date="2019-09" db="EMBL/GenBank/DDBJ databases">
        <title>Whole-genome sequence of the purple sulfur bacterium Thiohalocapsa marina DSM 19078.</title>
        <authorList>
            <person name="Kyndt J.A."/>
            <person name="Meyer T.E."/>
        </authorList>
    </citation>
    <scope>NUCLEOTIDE SEQUENCE [LARGE SCALE GENOMIC DNA]</scope>
    <source>
        <strain evidence="23 24">DSM 19078</strain>
    </source>
</reference>
<evidence type="ECO:0000313" key="23">
    <source>
        <dbReference type="EMBL" id="KAA6186622.1"/>
    </source>
</evidence>
<keyword evidence="7 18" id="KW-0963">Cytoplasm</keyword>
<keyword evidence="10 21" id="KW-0547">Nucleotide-binding</keyword>
<dbReference type="PANTHER" id="PTHR23132">
    <property type="entry name" value="D-ALANINE--D-ALANINE LIGASE"/>
    <property type="match status" value="1"/>
</dbReference>
<dbReference type="InterPro" id="IPR011761">
    <property type="entry name" value="ATP-grasp"/>
</dbReference>
<comment type="catalytic activity">
    <reaction evidence="17 18">
        <text>2 D-alanine + ATP = D-alanyl-D-alanine + ADP + phosphate + H(+)</text>
        <dbReference type="Rhea" id="RHEA:11224"/>
        <dbReference type="ChEBI" id="CHEBI:15378"/>
        <dbReference type="ChEBI" id="CHEBI:30616"/>
        <dbReference type="ChEBI" id="CHEBI:43474"/>
        <dbReference type="ChEBI" id="CHEBI:57416"/>
        <dbReference type="ChEBI" id="CHEBI:57822"/>
        <dbReference type="ChEBI" id="CHEBI:456216"/>
        <dbReference type="EC" id="6.3.2.4"/>
    </reaction>
</comment>
<dbReference type="GO" id="GO:0008716">
    <property type="term" value="F:D-alanine-D-alanine ligase activity"/>
    <property type="evidence" value="ECO:0007669"/>
    <property type="project" value="UniProtKB-UniRule"/>
</dbReference>
<feature type="active site" evidence="19">
    <location>
        <position position="279"/>
    </location>
</feature>
<name>A0A5M8FT07_9GAMM</name>
<evidence type="ECO:0000256" key="8">
    <source>
        <dbReference type="ARBA" id="ARBA00022598"/>
    </source>
</evidence>
<dbReference type="Proteomes" id="UP000322981">
    <property type="component" value="Unassembled WGS sequence"/>
</dbReference>
<evidence type="ECO:0000256" key="9">
    <source>
        <dbReference type="ARBA" id="ARBA00022723"/>
    </source>
</evidence>
<feature type="domain" description="ATP-grasp" evidence="22">
    <location>
        <begin position="107"/>
        <end position="301"/>
    </location>
</feature>
<keyword evidence="13 18" id="KW-0133">Cell shape</keyword>
<evidence type="ECO:0000256" key="12">
    <source>
        <dbReference type="ARBA" id="ARBA00022842"/>
    </source>
</evidence>
<dbReference type="SUPFAM" id="SSF56059">
    <property type="entry name" value="Glutathione synthetase ATP-binding domain-like"/>
    <property type="match status" value="1"/>
</dbReference>
<dbReference type="GO" id="GO:0005524">
    <property type="term" value="F:ATP binding"/>
    <property type="evidence" value="ECO:0007669"/>
    <property type="project" value="UniProtKB-UniRule"/>
</dbReference>
<dbReference type="FunFam" id="3.30.470.20:FF:000008">
    <property type="entry name" value="D-alanine--D-alanine ligase"/>
    <property type="match status" value="1"/>
</dbReference>
<keyword evidence="16 18" id="KW-0961">Cell wall biogenesis/degradation</keyword>
<keyword evidence="8 18" id="KW-0436">Ligase</keyword>
<evidence type="ECO:0000256" key="3">
    <source>
        <dbReference type="ARBA" id="ARBA00004496"/>
    </source>
</evidence>
<dbReference type="PROSITE" id="PS00844">
    <property type="entry name" value="DALA_DALA_LIGASE_2"/>
    <property type="match status" value="1"/>
</dbReference>
<dbReference type="HAMAP" id="MF_00047">
    <property type="entry name" value="Dala_Dala_lig"/>
    <property type="match status" value="1"/>
</dbReference>
<keyword evidence="12 20" id="KW-0460">Magnesium</keyword>
<accession>A0A5M8FT07</accession>
<keyword evidence="15 20" id="KW-0464">Manganese</keyword>
<dbReference type="InterPro" id="IPR000291">
    <property type="entry name" value="D-Ala_lig_Van_CS"/>
</dbReference>
<evidence type="ECO:0000256" key="21">
    <source>
        <dbReference type="PROSITE-ProRule" id="PRU00409"/>
    </source>
</evidence>
<evidence type="ECO:0000256" key="13">
    <source>
        <dbReference type="ARBA" id="ARBA00022960"/>
    </source>
</evidence>
<evidence type="ECO:0000256" key="19">
    <source>
        <dbReference type="PIRSR" id="PIRSR039102-1"/>
    </source>
</evidence>
<evidence type="ECO:0000256" key="11">
    <source>
        <dbReference type="ARBA" id="ARBA00022840"/>
    </source>
</evidence>
<dbReference type="PIRSF" id="PIRSF039102">
    <property type="entry name" value="Ddl/VanB"/>
    <property type="match status" value="1"/>
</dbReference>
<dbReference type="InterPro" id="IPR011127">
    <property type="entry name" value="Dala_Dala_lig_N"/>
</dbReference>
<dbReference type="InterPro" id="IPR011095">
    <property type="entry name" value="Dala_Dala_lig_C"/>
</dbReference>
<keyword evidence="14 18" id="KW-0573">Peptidoglycan synthesis</keyword>
<dbReference type="FunFam" id="3.40.50.20:FF:000013">
    <property type="entry name" value="D-alanine--D-alanine ligase"/>
    <property type="match status" value="1"/>
</dbReference>
<keyword evidence="11 21" id="KW-0067">ATP-binding</keyword>
<evidence type="ECO:0000256" key="5">
    <source>
        <dbReference type="ARBA" id="ARBA00010871"/>
    </source>
</evidence>
<evidence type="ECO:0000256" key="4">
    <source>
        <dbReference type="ARBA" id="ARBA00004752"/>
    </source>
</evidence>
<feature type="binding site" evidence="20">
    <location>
        <position position="268"/>
    </location>
    <ligand>
        <name>Mg(2+)</name>
        <dbReference type="ChEBI" id="CHEBI:18420"/>
        <label>1</label>
    </ligand>
</feature>
<dbReference type="Gene3D" id="3.30.470.20">
    <property type="entry name" value="ATP-grasp fold, B domain"/>
    <property type="match status" value="1"/>
</dbReference>
<evidence type="ECO:0000256" key="1">
    <source>
        <dbReference type="ARBA" id="ARBA00001936"/>
    </source>
</evidence>
<comment type="subcellular location">
    <subcellularLocation>
        <location evidence="3 18">Cytoplasm</location>
    </subcellularLocation>
</comment>
<evidence type="ECO:0000256" key="17">
    <source>
        <dbReference type="ARBA" id="ARBA00047614"/>
    </source>
</evidence>
<dbReference type="InterPro" id="IPR005905">
    <property type="entry name" value="D_ala_D_ala"/>
</dbReference>
<evidence type="ECO:0000256" key="10">
    <source>
        <dbReference type="ARBA" id="ARBA00022741"/>
    </source>
</evidence>
<dbReference type="GO" id="GO:0005737">
    <property type="term" value="C:cytoplasm"/>
    <property type="evidence" value="ECO:0007669"/>
    <property type="project" value="UniProtKB-SubCell"/>
</dbReference>
<dbReference type="UniPathway" id="UPA00219"/>
<comment type="pathway">
    <text evidence="4 18">Cell wall biogenesis; peptidoglycan biosynthesis.</text>
</comment>
<evidence type="ECO:0000256" key="18">
    <source>
        <dbReference type="HAMAP-Rule" id="MF_00047"/>
    </source>
</evidence>
<evidence type="ECO:0000256" key="6">
    <source>
        <dbReference type="ARBA" id="ARBA00012216"/>
    </source>
</evidence>
<comment type="similarity">
    <text evidence="5 18">Belongs to the D-alanine--D-alanine ligase family.</text>
</comment>
<evidence type="ECO:0000256" key="16">
    <source>
        <dbReference type="ARBA" id="ARBA00023316"/>
    </source>
</evidence>
<protein>
    <recommendedName>
        <fullName evidence="6 18">D-alanine--D-alanine ligase</fullName>
        <ecNumber evidence="6 18">6.3.2.4</ecNumber>
    </recommendedName>
    <alternativeName>
        <fullName evidence="18">D-Ala-D-Ala ligase</fullName>
    </alternativeName>
    <alternativeName>
        <fullName evidence="18">D-alanylalanine synthetase</fullName>
    </alternativeName>
</protein>
<keyword evidence="24" id="KW-1185">Reference proteome</keyword>
<dbReference type="GO" id="GO:0071555">
    <property type="term" value="P:cell wall organization"/>
    <property type="evidence" value="ECO:0007669"/>
    <property type="project" value="UniProtKB-KW"/>
</dbReference>
<dbReference type="InterPro" id="IPR016185">
    <property type="entry name" value="PreATP-grasp_dom_sf"/>
</dbReference>
<evidence type="ECO:0000256" key="2">
    <source>
        <dbReference type="ARBA" id="ARBA00003921"/>
    </source>
</evidence>
<dbReference type="PANTHER" id="PTHR23132:SF23">
    <property type="entry name" value="D-ALANINE--D-ALANINE LIGASE B"/>
    <property type="match status" value="1"/>
</dbReference>
<feature type="active site" evidence="19">
    <location>
        <position position="21"/>
    </location>
</feature>
<dbReference type="NCBIfam" id="NF002378">
    <property type="entry name" value="PRK01372.1"/>
    <property type="match status" value="1"/>
</dbReference>
<comment type="caution">
    <text evidence="23">The sequence shown here is derived from an EMBL/GenBank/DDBJ whole genome shotgun (WGS) entry which is preliminary data.</text>
</comment>
<feature type="binding site" evidence="20">
    <location>
        <position position="270"/>
    </location>
    <ligand>
        <name>Mg(2+)</name>
        <dbReference type="ChEBI" id="CHEBI:18420"/>
        <label>2</label>
    </ligand>
</feature>
<dbReference type="GO" id="GO:0009252">
    <property type="term" value="P:peptidoglycan biosynthetic process"/>
    <property type="evidence" value="ECO:0007669"/>
    <property type="project" value="UniProtKB-UniRule"/>
</dbReference>
<keyword evidence="9 20" id="KW-0479">Metal-binding</keyword>
<dbReference type="PROSITE" id="PS50975">
    <property type="entry name" value="ATP_GRASP"/>
    <property type="match status" value="1"/>
</dbReference>
<evidence type="ECO:0000313" key="24">
    <source>
        <dbReference type="Proteomes" id="UP000322981"/>
    </source>
</evidence>
<dbReference type="Gene3D" id="3.30.1490.20">
    <property type="entry name" value="ATP-grasp fold, A domain"/>
    <property type="match status" value="1"/>
</dbReference>
<evidence type="ECO:0000256" key="15">
    <source>
        <dbReference type="ARBA" id="ARBA00023211"/>
    </source>
</evidence>
<comment type="function">
    <text evidence="2 18">Cell wall formation.</text>
</comment>
<dbReference type="EC" id="6.3.2.4" evidence="6 18"/>
<evidence type="ECO:0000256" key="14">
    <source>
        <dbReference type="ARBA" id="ARBA00022984"/>
    </source>
</evidence>
<dbReference type="GO" id="GO:0046872">
    <property type="term" value="F:metal ion binding"/>
    <property type="evidence" value="ECO:0007669"/>
    <property type="project" value="UniProtKB-KW"/>
</dbReference>
<dbReference type="GO" id="GO:0008360">
    <property type="term" value="P:regulation of cell shape"/>
    <property type="evidence" value="ECO:0007669"/>
    <property type="project" value="UniProtKB-KW"/>
</dbReference>
<organism evidence="23 24">
    <name type="scientific">Thiohalocapsa marina</name>
    <dbReference type="NCBI Taxonomy" id="424902"/>
    <lineage>
        <taxon>Bacteria</taxon>
        <taxon>Pseudomonadati</taxon>
        <taxon>Pseudomonadota</taxon>
        <taxon>Gammaproteobacteria</taxon>
        <taxon>Chromatiales</taxon>
        <taxon>Chromatiaceae</taxon>
        <taxon>Thiohalocapsa</taxon>
    </lineage>
</organism>
<dbReference type="OrthoDB" id="9813261at2"/>